<feature type="region of interest" description="Disordered" evidence="1">
    <location>
        <begin position="71"/>
        <end position="106"/>
    </location>
</feature>
<gene>
    <name evidence="3" type="ORF">OV287_29260</name>
</gene>
<comment type="caution">
    <text evidence="3">The sequence shown here is derived from an EMBL/GenBank/DDBJ whole genome shotgun (WGS) entry which is preliminary data.</text>
</comment>
<evidence type="ECO:0000256" key="1">
    <source>
        <dbReference type="SAM" id="MobiDB-lite"/>
    </source>
</evidence>
<name>A0ABT4AA78_9BACT</name>
<evidence type="ECO:0000313" key="3">
    <source>
        <dbReference type="EMBL" id="MCY1078568.1"/>
    </source>
</evidence>
<evidence type="ECO:0000313" key="4">
    <source>
        <dbReference type="Proteomes" id="UP001207654"/>
    </source>
</evidence>
<organism evidence="3 4">
    <name type="scientific">Archangium lansingense</name>
    <dbReference type="NCBI Taxonomy" id="2995310"/>
    <lineage>
        <taxon>Bacteria</taxon>
        <taxon>Pseudomonadati</taxon>
        <taxon>Myxococcota</taxon>
        <taxon>Myxococcia</taxon>
        <taxon>Myxococcales</taxon>
        <taxon>Cystobacterineae</taxon>
        <taxon>Archangiaceae</taxon>
        <taxon>Archangium</taxon>
    </lineage>
</organism>
<evidence type="ECO:0000256" key="2">
    <source>
        <dbReference type="SAM" id="SignalP"/>
    </source>
</evidence>
<accession>A0ABT4AA78</accession>
<feature type="chain" id="PRO_5046901362" evidence="2">
    <location>
        <begin position="21"/>
        <end position="106"/>
    </location>
</feature>
<dbReference type="RefSeq" id="WP_267537340.1">
    <property type="nucleotide sequence ID" value="NZ_JAPNKA010000001.1"/>
</dbReference>
<keyword evidence="4" id="KW-1185">Reference proteome</keyword>
<dbReference type="Proteomes" id="UP001207654">
    <property type="component" value="Unassembled WGS sequence"/>
</dbReference>
<feature type="signal peptide" evidence="2">
    <location>
        <begin position="1"/>
        <end position="20"/>
    </location>
</feature>
<feature type="compositionally biased region" description="Basic and acidic residues" evidence="1">
    <location>
        <begin position="88"/>
        <end position="106"/>
    </location>
</feature>
<keyword evidence="2" id="KW-0732">Signal</keyword>
<proteinExistence type="predicted"/>
<reference evidence="3 4" key="1">
    <citation type="submission" date="2022-11" db="EMBL/GenBank/DDBJ databases">
        <title>Minimal conservation of predation-associated metabolite biosynthetic gene clusters underscores biosynthetic potential of Myxococcota including descriptions for ten novel species: Archangium lansinium sp. nov., Myxococcus landrumus sp. nov., Nannocystis bai.</title>
        <authorList>
            <person name="Ahearne A."/>
            <person name="Stevens C."/>
            <person name="Phillips K."/>
        </authorList>
    </citation>
    <scope>NUCLEOTIDE SEQUENCE [LARGE SCALE GENOMIC DNA]</scope>
    <source>
        <strain evidence="3 4">MIWBW</strain>
    </source>
</reference>
<dbReference type="EMBL" id="JAPNKA010000001">
    <property type="protein sequence ID" value="MCY1078568.1"/>
    <property type="molecule type" value="Genomic_DNA"/>
</dbReference>
<sequence length="106" mass="11712">MSWKILPLWLCLAFPVAACAQSTSAERPAEDAPRGPPVIKSSLAVLLEHSTELALTAEQVAWLEQREQQLQQENAPLKQKRGGWPPIRPDERMAASQRPDDPGDSC</sequence>
<protein>
    <submittedName>
        <fullName evidence="3">Uncharacterized protein</fullName>
    </submittedName>
</protein>